<organism evidence="11 12">
    <name type="scientific">Leptospira harrisiae</name>
    <dbReference type="NCBI Taxonomy" id="2023189"/>
    <lineage>
        <taxon>Bacteria</taxon>
        <taxon>Pseudomonadati</taxon>
        <taxon>Spirochaetota</taxon>
        <taxon>Spirochaetia</taxon>
        <taxon>Leptospirales</taxon>
        <taxon>Leptospiraceae</taxon>
        <taxon>Leptospira</taxon>
    </lineage>
</organism>
<dbReference type="EMBL" id="NPDX01000002">
    <property type="protein sequence ID" value="PJZ84481.1"/>
    <property type="molecule type" value="Genomic_DNA"/>
</dbReference>
<dbReference type="AlphaFoldDB" id="A0A2N0AJT2"/>
<evidence type="ECO:0000256" key="8">
    <source>
        <dbReference type="ARBA" id="ARBA00022813"/>
    </source>
</evidence>
<dbReference type="GO" id="GO:0004042">
    <property type="term" value="F:L-glutamate N-acetyltransferase activity"/>
    <property type="evidence" value="ECO:0007669"/>
    <property type="project" value="UniProtKB-UniRule"/>
</dbReference>
<comment type="subcellular location">
    <subcellularLocation>
        <location evidence="1 10">Cytoplasm</location>
    </subcellularLocation>
</comment>
<proteinExistence type="inferred from homology"/>
<evidence type="ECO:0000313" key="11">
    <source>
        <dbReference type="EMBL" id="PJZ84481.1"/>
    </source>
</evidence>
<feature type="site" description="Involved in the stabilization of negative charge on the oxyanion by the formation of the oxyanion hole" evidence="10">
    <location>
        <position position="106"/>
    </location>
</feature>
<dbReference type="PANTHER" id="PTHR23100">
    <property type="entry name" value="ARGININE BIOSYNTHESIS BIFUNCTIONAL PROTEIN ARGJ"/>
    <property type="match status" value="1"/>
</dbReference>
<dbReference type="NCBIfam" id="NF003802">
    <property type="entry name" value="PRK05388.1"/>
    <property type="match status" value="1"/>
</dbReference>
<feature type="active site" description="Nucleophile" evidence="10">
    <location>
        <position position="179"/>
    </location>
</feature>
<evidence type="ECO:0000256" key="3">
    <source>
        <dbReference type="ARBA" id="ARBA00011475"/>
    </source>
</evidence>
<keyword evidence="6 10" id="KW-0028">Amino-acid biosynthesis</keyword>
<feature type="chain" id="PRO_5023466446" description="Arginine biosynthesis bifunctional protein ArgJ alpha chain" evidence="10">
    <location>
        <begin position="1"/>
        <end position="178"/>
    </location>
</feature>
<dbReference type="FunFam" id="3.10.20.340:FF:000003">
    <property type="entry name" value="Arginine biosynthesis bifunctional protein ArgJ"/>
    <property type="match status" value="1"/>
</dbReference>
<dbReference type="Gene3D" id="3.10.20.340">
    <property type="entry name" value="ArgJ beta chain, C-terminal domain"/>
    <property type="match status" value="1"/>
</dbReference>
<feature type="binding site" evidence="10">
    <location>
        <position position="142"/>
    </location>
    <ligand>
        <name>substrate</name>
    </ligand>
</feature>
<keyword evidence="12" id="KW-1185">Reference proteome</keyword>
<dbReference type="EC" id="2.3.1.1" evidence="10"/>
<comment type="catalytic activity">
    <reaction evidence="10">
        <text>L-glutamate + acetyl-CoA = N-acetyl-L-glutamate + CoA + H(+)</text>
        <dbReference type="Rhea" id="RHEA:24292"/>
        <dbReference type="ChEBI" id="CHEBI:15378"/>
        <dbReference type="ChEBI" id="CHEBI:29985"/>
        <dbReference type="ChEBI" id="CHEBI:44337"/>
        <dbReference type="ChEBI" id="CHEBI:57287"/>
        <dbReference type="ChEBI" id="CHEBI:57288"/>
        <dbReference type="EC" id="2.3.1.1"/>
    </reaction>
</comment>
<dbReference type="CDD" id="cd02152">
    <property type="entry name" value="OAT"/>
    <property type="match status" value="1"/>
</dbReference>
<feature type="binding site" evidence="10">
    <location>
        <position position="168"/>
    </location>
    <ligand>
        <name>substrate</name>
    </ligand>
</feature>
<name>A0A2N0AJT2_9LEPT</name>
<keyword evidence="8 10" id="KW-0068">Autocatalytic cleavage</keyword>
<evidence type="ECO:0000256" key="1">
    <source>
        <dbReference type="ARBA" id="ARBA00004496"/>
    </source>
</evidence>
<comment type="function">
    <text evidence="10">Catalyzes two activities which are involved in the cyclic version of arginine biosynthesis: the synthesis of N-acetylglutamate from glutamate and acetyl-CoA as the acetyl donor, and of ornithine by transacetylation between N(2)-acetylornithine and glutamate.</text>
</comment>
<comment type="catalytic activity">
    <reaction evidence="10">
        <text>N(2)-acetyl-L-ornithine + L-glutamate = N-acetyl-L-glutamate + L-ornithine</text>
        <dbReference type="Rhea" id="RHEA:15349"/>
        <dbReference type="ChEBI" id="CHEBI:29985"/>
        <dbReference type="ChEBI" id="CHEBI:44337"/>
        <dbReference type="ChEBI" id="CHEBI:46911"/>
        <dbReference type="ChEBI" id="CHEBI:57805"/>
        <dbReference type="EC" id="2.3.1.35"/>
    </reaction>
</comment>
<dbReference type="FunFam" id="3.60.70.12:FF:000001">
    <property type="entry name" value="Arginine biosynthesis bifunctional protein ArgJ, chloroplastic"/>
    <property type="match status" value="1"/>
</dbReference>
<dbReference type="InterPro" id="IPR016117">
    <property type="entry name" value="ArgJ-like_dom_sf"/>
</dbReference>
<feature type="binding site" evidence="10">
    <location>
        <position position="258"/>
    </location>
    <ligand>
        <name>substrate</name>
    </ligand>
</feature>
<sequence length="384" mass="41600">MKFPLGFYSFGKNIGIKDTSLDFAVIYSENRCQAAAVFTRNNFPGAPIYVGRDHIKDGYLQAIVINSKNSNVATGEQGIQNSYQICTELGKSLNIPPKDILPSSTGVIGVPLPIEKILNACSTAKADLKPGNLDEVAEAIMTTDTRKKISYRTITNQAGEGVMFGIAKGAGMIEPNMATMLSYILCDYLPESGDLQGILKRVVDVTYNCVTIDSDTSTSDTVVLMCSGVLGSIPDDVFESHLKEIATDLSKMIARDGEGASKLIELTVSHGRDDGQVTKIGKSILNSPLVKTAIYGGDPNWGRFVMAIGKVFDEPIPYDSLEIQLGGISVKGADTDTKSKLADYLKSNEEIHISVILNTGSFQKTFWSCDFTEGYIQENAYYTT</sequence>
<dbReference type="Proteomes" id="UP000232145">
    <property type="component" value="Unassembled WGS sequence"/>
</dbReference>
<evidence type="ECO:0000256" key="10">
    <source>
        <dbReference type="HAMAP-Rule" id="MF_01106"/>
    </source>
</evidence>
<keyword evidence="5 10" id="KW-0055">Arginine biosynthesis</keyword>
<comment type="subunit">
    <text evidence="3 10">Heterotetramer of two alpha and two beta chains.</text>
</comment>
<keyword evidence="10" id="KW-0511">Multifunctional enzyme</keyword>
<reference evidence="11 12" key="1">
    <citation type="submission" date="2017-07" db="EMBL/GenBank/DDBJ databases">
        <title>Leptospira spp. isolated from tropical soils.</title>
        <authorList>
            <person name="Thibeaux R."/>
            <person name="Iraola G."/>
            <person name="Ferres I."/>
            <person name="Bierque E."/>
            <person name="Girault D."/>
            <person name="Soupe-Gilbert M.-E."/>
            <person name="Picardeau M."/>
            <person name="Goarant C."/>
        </authorList>
    </citation>
    <scope>NUCLEOTIDE SEQUENCE [LARGE SCALE GENOMIC DNA]</scope>
    <source>
        <strain evidence="11 12">FH2-B-A1</strain>
    </source>
</reference>
<evidence type="ECO:0000256" key="2">
    <source>
        <dbReference type="ARBA" id="ARBA00006774"/>
    </source>
</evidence>
<dbReference type="OrthoDB" id="9804242at2"/>
<feature type="binding site" evidence="10">
    <location>
        <position position="384"/>
    </location>
    <ligand>
        <name>substrate</name>
    </ligand>
</feature>
<comment type="pathway">
    <text evidence="10">Amino-acid biosynthesis; L-arginine biosynthesis; L-ornithine and N-acetyl-L-glutamate from L-glutamate and N(2)-acetyl-L-ornithine (cyclic): step 1/1.</text>
</comment>
<protein>
    <recommendedName>
        <fullName evidence="10">Arginine biosynthesis bifunctional protein ArgJ</fullName>
    </recommendedName>
    <domain>
        <recommendedName>
            <fullName evidence="10">Glutamate N-acetyltransferase</fullName>
            <ecNumber evidence="10">2.3.1.35</ecNumber>
        </recommendedName>
        <alternativeName>
            <fullName evidence="10">Ornithine acetyltransferase</fullName>
            <shortName evidence="10">OATase</shortName>
        </alternativeName>
        <alternativeName>
            <fullName evidence="10">Ornithine transacetylase</fullName>
        </alternativeName>
    </domain>
    <domain>
        <recommendedName>
            <fullName evidence="10">Amino-acid acetyltransferase</fullName>
            <ecNumber evidence="10">2.3.1.1</ecNumber>
        </recommendedName>
        <alternativeName>
            <fullName evidence="10">N-acetylglutamate synthase</fullName>
            <shortName evidence="10">AGSase</shortName>
        </alternativeName>
    </domain>
    <component>
        <recommendedName>
            <fullName evidence="10">Arginine biosynthesis bifunctional protein ArgJ alpha chain</fullName>
        </recommendedName>
    </component>
    <component>
        <recommendedName>
            <fullName evidence="10">Arginine biosynthesis bifunctional protein ArgJ beta chain</fullName>
        </recommendedName>
    </component>
</protein>
<dbReference type="Gene3D" id="3.60.70.12">
    <property type="entry name" value="L-amino peptidase D-ALA esterase/amidase"/>
    <property type="match status" value="1"/>
</dbReference>
<dbReference type="SUPFAM" id="SSF56266">
    <property type="entry name" value="DmpA/ArgJ-like"/>
    <property type="match status" value="1"/>
</dbReference>
<comment type="similarity">
    <text evidence="2 10">Belongs to the ArgJ family.</text>
</comment>
<evidence type="ECO:0000313" key="12">
    <source>
        <dbReference type="Proteomes" id="UP000232145"/>
    </source>
</evidence>
<keyword evidence="7 10" id="KW-0808">Transferase</keyword>
<dbReference type="GO" id="GO:0005737">
    <property type="term" value="C:cytoplasm"/>
    <property type="evidence" value="ECO:0007669"/>
    <property type="project" value="UniProtKB-SubCell"/>
</dbReference>
<dbReference type="InterPro" id="IPR042195">
    <property type="entry name" value="ArgJ_beta_C"/>
</dbReference>
<feature type="chain" id="PRO_5023466445" description="Arginine biosynthesis bifunctional protein ArgJ beta chain" evidence="10">
    <location>
        <begin position="179"/>
        <end position="384"/>
    </location>
</feature>
<dbReference type="EC" id="2.3.1.35" evidence="10"/>
<keyword evidence="9 10" id="KW-0012">Acyltransferase</keyword>
<dbReference type="GO" id="GO:0006592">
    <property type="term" value="P:ornithine biosynthetic process"/>
    <property type="evidence" value="ECO:0007669"/>
    <property type="project" value="TreeGrafter"/>
</dbReference>
<feature type="site" description="Involved in the stabilization of negative charge on the oxyanion by the formation of the oxyanion hole" evidence="10">
    <location>
        <position position="105"/>
    </location>
</feature>
<dbReference type="PANTHER" id="PTHR23100:SF0">
    <property type="entry name" value="ARGININE BIOSYNTHESIS BIFUNCTIONAL PROTEIN ARGJ, MITOCHONDRIAL"/>
    <property type="match status" value="1"/>
</dbReference>
<comment type="pathway">
    <text evidence="10">Amino-acid biosynthesis; L-arginine biosynthesis; N(2)-acetyl-L-ornithine from L-glutamate: step 1/4.</text>
</comment>
<feature type="site" description="Cleavage; by autolysis" evidence="10">
    <location>
        <begin position="178"/>
        <end position="179"/>
    </location>
</feature>
<evidence type="ECO:0000256" key="7">
    <source>
        <dbReference type="ARBA" id="ARBA00022679"/>
    </source>
</evidence>
<evidence type="ECO:0000256" key="6">
    <source>
        <dbReference type="ARBA" id="ARBA00022605"/>
    </source>
</evidence>
<comment type="caution">
    <text evidence="11">The sequence shown here is derived from an EMBL/GenBank/DDBJ whole genome shotgun (WGS) entry which is preliminary data.</text>
</comment>
<dbReference type="HAMAP" id="MF_01106">
    <property type="entry name" value="ArgJ"/>
    <property type="match status" value="1"/>
</dbReference>
<dbReference type="GO" id="GO:0004358">
    <property type="term" value="F:L-glutamate N-acetyltransferase activity, acting on acetyl-L-ornithine as donor"/>
    <property type="evidence" value="ECO:0007669"/>
    <property type="project" value="UniProtKB-UniRule"/>
</dbReference>
<dbReference type="GO" id="GO:0006526">
    <property type="term" value="P:L-arginine biosynthetic process"/>
    <property type="evidence" value="ECO:0007669"/>
    <property type="project" value="UniProtKB-UniRule"/>
</dbReference>
<accession>A0A2N0AJT2</accession>
<evidence type="ECO:0000256" key="5">
    <source>
        <dbReference type="ARBA" id="ARBA00022571"/>
    </source>
</evidence>
<dbReference type="InterPro" id="IPR002813">
    <property type="entry name" value="Arg_biosynth_ArgJ"/>
</dbReference>
<dbReference type="NCBIfam" id="TIGR00120">
    <property type="entry name" value="ArgJ"/>
    <property type="match status" value="1"/>
</dbReference>
<dbReference type="RefSeq" id="WP_100743889.1">
    <property type="nucleotide sequence ID" value="NZ_NPDW01000002.1"/>
</dbReference>
<gene>
    <name evidence="10" type="primary">argJ</name>
    <name evidence="11" type="ORF">CH364_10680</name>
</gene>
<dbReference type="UniPathway" id="UPA00068">
    <property type="reaction ID" value="UER00106"/>
</dbReference>
<evidence type="ECO:0000256" key="4">
    <source>
        <dbReference type="ARBA" id="ARBA00022490"/>
    </source>
</evidence>
<dbReference type="Pfam" id="PF01960">
    <property type="entry name" value="ArgJ"/>
    <property type="match status" value="1"/>
</dbReference>
<evidence type="ECO:0000256" key="9">
    <source>
        <dbReference type="ARBA" id="ARBA00023315"/>
    </source>
</evidence>
<feature type="binding site" evidence="10">
    <location>
        <position position="379"/>
    </location>
    <ligand>
        <name>substrate</name>
    </ligand>
</feature>
<keyword evidence="4 10" id="KW-0963">Cytoplasm</keyword>
<feature type="binding site" evidence="10">
    <location>
        <position position="179"/>
    </location>
    <ligand>
        <name>substrate</name>
    </ligand>
</feature>